<accession>A0A7N0TYQ7</accession>
<dbReference type="Proteomes" id="UP000594263">
    <property type="component" value="Unplaced"/>
</dbReference>
<organism evidence="2 3">
    <name type="scientific">Kalanchoe fedtschenkoi</name>
    <name type="common">Lavender scallops</name>
    <name type="synonym">South American air plant</name>
    <dbReference type="NCBI Taxonomy" id="63787"/>
    <lineage>
        <taxon>Eukaryota</taxon>
        <taxon>Viridiplantae</taxon>
        <taxon>Streptophyta</taxon>
        <taxon>Embryophyta</taxon>
        <taxon>Tracheophyta</taxon>
        <taxon>Spermatophyta</taxon>
        <taxon>Magnoliopsida</taxon>
        <taxon>eudicotyledons</taxon>
        <taxon>Gunneridae</taxon>
        <taxon>Pentapetalae</taxon>
        <taxon>Saxifragales</taxon>
        <taxon>Crassulaceae</taxon>
        <taxon>Kalanchoe</taxon>
    </lineage>
</organism>
<proteinExistence type="predicted"/>
<sequence length="53" mass="6081">MLIFPNQNVPHLPEIDLNLPLHDDELQNETNHTAPFNLNNSGPDASSYHEFRI</sequence>
<reference evidence="2" key="1">
    <citation type="submission" date="2021-01" db="UniProtKB">
        <authorList>
            <consortium name="EnsemblPlants"/>
        </authorList>
    </citation>
    <scope>IDENTIFICATION</scope>
</reference>
<feature type="region of interest" description="Disordered" evidence="1">
    <location>
        <begin position="24"/>
        <end position="53"/>
    </location>
</feature>
<dbReference type="Gramene" id="Kaladp0048s0636.1.v1.1">
    <property type="protein sequence ID" value="Kaladp0048s0636.1.v1.1"/>
    <property type="gene ID" value="Kaladp0048s0636.v1.1"/>
</dbReference>
<name>A0A7N0TYQ7_KALFE</name>
<keyword evidence="3" id="KW-1185">Reference proteome</keyword>
<feature type="compositionally biased region" description="Polar residues" evidence="1">
    <location>
        <begin position="28"/>
        <end position="44"/>
    </location>
</feature>
<dbReference type="AlphaFoldDB" id="A0A7N0TYQ7"/>
<dbReference type="EnsemblPlants" id="Kaladp0048s0636.1.v1.1">
    <property type="protein sequence ID" value="Kaladp0048s0636.1.v1.1"/>
    <property type="gene ID" value="Kaladp0048s0636.v1.1"/>
</dbReference>
<evidence type="ECO:0000313" key="2">
    <source>
        <dbReference type="EnsemblPlants" id="Kaladp0048s0636.1.v1.1"/>
    </source>
</evidence>
<evidence type="ECO:0000313" key="3">
    <source>
        <dbReference type="Proteomes" id="UP000594263"/>
    </source>
</evidence>
<evidence type="ECO:0000256" key="1">
    <source>
        <dbReference type="SAM" id="MobiDB-lite"/>
    </source>
</evidence>
<protein>
    <submittedName>
        <fullName evidence="2">Uncharacterized protein</fullName>
    </submittedName>
</protein>